<evidence type="ECO:0000313" key="2">
    <source>
        <dbReference type="EMBL" id="GIJ09050.1"/>
    </source>
</evidence>
<evidence type="ECO:0000256" key="1">
    <source>
        <dbReference type="SAM" id="Phobius"/>
    </source>
</evidence>
<evidence type="ECO:0000313" key="3">
    <source>
        <dbReference type="Proteomes" id="UP000647017"/>
    </source>
</evidence>
<dbReference type="Proteomes" id="UP000647017">
    <property type="component" value="Unassembled WGS sequence"/>
</dbReference>
<feature type="transmembrane region" description="Helical" evidence="1">
    <location>
        <begin position="68"/>
        <end position="85"/>
    </location>
</feature>
<keyword evidence="1" id="KW-0472">Membrane</keyword>
<comment type="caution">
    <text evidence="2">The sequence shown here is derived from an EMBL/GenBank/DDBJ whole genome shotgun (WGS) entry which is preliminary data.</text>
</comment>
<organism evidence="2 3">
    <name type="scientific">Micromonospora andamanensis</name>
    <dbReference type="NCBI Taxonomy" id="1287068"/>
    <lineage>
        <taxon>Bacteria</taxon>
        <taxon>Bacillati</taxon>
        <taxon>Actinomycetota</taxon>
        <taxon>Actinomycetes</taxon>
        <taxon>Micromonosporales</taxon>
        <taxon>Micromonosporaceae</taxon>
        <taxon>Micromonospora</taxon>
    </lineage>
</organism>
<keyword evidence="1" id="KW-1133">Transmembrane helix</keyword>
<feature type="transmembrane region" description="Helical" evidence="1">
    <location>
        <begin position="6"/>
        <end position="22"/>
    </location>
</feature>
<sequence length="96" mass="10661">MVLYALTAAAMSAPWLAFFAYLRRHPMLLGDGIDWAFVSHQRIRSVVGMVLYLLSAALGWLVSPLIGLVGIGVMIFFHAVTTEGMRRGRSRRRTPA</sequence>
<evidence type="ECO:0008006" key="4">
    <source>
        <dbReference type="Google" id="ProtNLM"/>
    </source>
</evidence>
<reference evidence="2 3" key="1">
    <citation type="submission" date="2021-01" db="EMBL/GenBank/DDBJ databases">
        <title>Whole genome shotgun sequence of Verrucosispora andamanensis NBRC 109075.</title>
        <authorList>
            <person name="Komaki H."/>
            <person name="Tamura T."/>
        </authorList>
    </citation>
    <scope>NUCLEOTIDE SEQUENCE [LARGE SCALE GENOMIC DNA]</scope>
    <source>
        <strain evidence="2 3">NBRC 109075</strain>
    </source>
</reference>
<keyword evidence="1" id="KW-0812">Transmembrane</keyword>
<dbReference type="EMBL" id="BOOZ01000011">
    <property type="protein sequence ID" value="GIJ09050.1"/>
    <property type="molecule type" value="Genomic_DNA"/>
</dbReference>
<protein>
    <recommendedName>
        <fullName evidence="4">DUF2516 family protein</fullName>
    </recommendedName>
</protein>
<keyword evidence="3" id="KW-1185">Reference proteome</keyword>
<proteinExistence type="predicted"/>
<accession>A0ABQ4HTW6</accession>
<name>A0ABQ4HTW6_9ACTN</name>
<gene>
    <name evidence="2" type="ORF">Van01_22640</name>
</gene>